<evidence type="ECO:0000256" key="1">
    <source>
        <dbReference type="ARBA" id="ARBA00005189"/>
    </source>
</evidence>
<keyword evidence="4" id="KW-1133">Transmembrane helix</keyword>
<comment type="pathway">
    <text evidence="1">Lipid metabolism.</text>
</comment>
<dbReference type="Pfam" id="PF01553">
    <property type="entry name" value="Acyltransferase"/>
    <property type="match status" value="1"/>
</dbReference>
<keyword evidence="3 6" id="KW-0012">Acyltransferase</keyword>
<name>A0ABY6Q865_9GAMM</name>
<dbReference type="RefSeq" id="WP_279241196.1">
    <property type="nucleotide sequence ID" value="NZ_CP036501.1"/>
</dbReference>
<evidence type="ECO:0000256" key="2">
    <source>
        <dbReference type="ARBA" id="ARBA00022679"/>
    </source>
</evidence>
<sequence>MRALRSVLVFLIMATTVVPLASILVVSSFLMPYRVTYFWIGRPWLQLAIFAVRWVGGVRTRVTGYENLTQAADAGHRVIICSKHQSTLETFFFPSVMNHPVAYVYKKELNLVPFFGWAIGRLHMVPIDRSAKGDAWRRVASIGARLMDEGKWIIMFPEATRSARGQQRLYKSGAARLALETNAVIVPIAAATGRCWPAKSWTFIPGRADFSIGPAIVPKSGEDAIALMSRVEKWIEDEMRVIDADAYID</sequence>
<dbReference type="InterPro" id="IPR002123">
    <property type="entry name" value="Plipid/glycerol_acylTrfase"/>
</dbReference>
<dbReference type="SUPFAM" id="SSF69593">
    <property type="entry name" value="Glycerol-3-phosphate (1)-acyltransferase"/>
    <property type="match status" value="1"/>
</dbReference>
<protein>
    <submittedName>
        <fullName evidence="6">1-acyl-sn-glycerol-3-phosphate acyltransferase</fullName>
    </submittedName>
</protein>
<gene>
    <name evidence="6" type="ORF">E0F26_08285</name>
</gene>
<proteinExistence type="predicted"/>
<dbReference type="CDD" id="cd07989">
    <property type="entry name" value="LPLAT_AGPAT-like"/>
    <property type="match status" value="1"/>
</dbReference>
<dbReference type="EMBL" id="CP036501">
    <property type="protein sequence ID" value="UZP74735.1"/>
    <property type="molecule type" value="Genomic_DNA"/>
</dbReference>
<evidence type="ECO:0000256" key="3">
    <source>
        <dbReference type="ARBA" id="ARBA00023315"/>
    </source>
</evidence>
<keyword evidence="4" id="KW-0472">Membrane</keyword>
<dbReference type="SMART" id="SM00563">
    <property type="entry name" value="PlsC"/>
    <property type="match status" value="1"/>
</dbReference>
<reference evidence="6 7" key="1">
    <citation type="submission" date="2019-02" db="EMBL/GenBank/DDBJ databases">
        <title>Halieaceae_genomes.</title>
        <authorList>
            <person name="Li S.-H."/>
        </authorList>
    </citation>
    <scope>NUCLEOTIDE SEQUENCE [LARGE SCALE GENOMIC DNA]</scope>
    <source>
        <strain evidence="6 7">JH123</strain>
    </source>
</reference>
<keyword evidence="7" id="KW-1185">Reference proteome</keyword>
<feature type="domain" description="Phospholipid/glycerol acyltransferase" evidence="5">
    <location>
        <begin position="78"/>
        <end position="193"/>
    </location>
</feature>
<dbReference type="PANTHER" id="PTHR10434">
    <property type="entry name" value="1-ACYL-SN-GLYCEROL-3-PHOSPHATE ACYLTRANSFERASE"/>
    <property type="match status" value="1"/>
</dbReference>
<evidence type="ECO:0000259" key="5">
    <source>
        <dbReference type="SMART" id="SM00563"/>
    </source>
</evidence>
<dbReference type="PANTHER" id="PTHR10434:SF40">
    <property type="entry name" value="1-ACYL-SN-GLYCEROL-3-PHOSPHATE ACYLTRANSFERASE"/>
    <property type="match status" value="1"/>
</dbReference>
<keyword evidence="2" id="KW-0808">Transferase</keyword>
<dbReference type="GO" id="GO:0016746">
    <property type="term" value="F:acyltransferase activity"/>
    <property type="evidence" value="ECO:0007669"/>
    <property type="project" value="UniProtKB-KW"/>
</dbReference>
<evidence type="ECO:0000256" key="4">
    <source>
        <dbReference type="SAM" id="Phobius"/>
    </source>
</evidence>
<evidence type="ECO:0000313" key="6">
    <source>
        <dbReference type="EMBL" id="UZP74735.1"/>
    </source>
</evidence>
<keyword evidence="4" id="KW-0812">Transmembrane</keyword>
<evidence type="ECO:0000313" key="7">
    <source>
        <dbReference type="Proteomes" id="UP001317963"/>
    </source>
</evidence>
<accession>A0ABY6Q865</accession>
<organism evidence="6 7">
    <name type="scientific">Candidatus Paraluminiphilus aquimaris</name>
    <dbReference type="NCBI Taxonomy" id="2518994"/>
    <lineage>
        <taxon>Bacteria</taxon>
        <taxon>Pseudomonadati</taxon>
        <taxon>Pseudomonadota</taxon>
        <taxon>Gammaproteobacteria</taxon>
        <taxon>Cellvibrionales</taxon>
        <taxon>Halieaceae</taxon>
        <taxon>Candidatus Paraluminiphilus</taxon>
    </lineage>
</organism>
<feature type="transmembrane region" description="Helical" evidence="4">
    <location>
        <begin position="7"/>
        <end position="31"/>
    </location>
</feature>
<dbReference type="Proteomes" id="UP001317963">
    <property type="component" value="Chromosome"/>
</dbReference>